<keyword evidence="7" id="KW-1185">Reference proteome</keyword>
<dbReference type="Proteomes" id="UP000032180">
    <property type="component" value="Chromosome 10"/>
</dbReference>
<dbReference type="Gene3D" id="2.60.120.330">
    <property type="entry name" value="B-lactam Antibiotic, Isopenicillin N Synthase, Chain"/>
    <property type="match status" value="8"/>
</dbReference>
<dbReference type="Pfam" id="PF14226">
    <property type="entry name" value="DIOX_N"/>
    <property type="match status" value="6"/>
</dbReference>
<evidence type="ECO:0000313" key="6">
    <source>
        <dbReference type="EnsemblPlants" id="LPERR10G14180.2"/>
    </source>
</evidence>
<feature type="domain" description="Fe2OG dioxygenase" evidence="5">
    <location>
        <begin position="1942"/>
        <end position="2042"/>
    </location>
</feature>
<keyword evidence="4" id="KW-0408">Iron</keyword>
<keyword evidence="2" id="KW-0479">Metal-binding</keyword>
<dbReference type="InterPro" id="IPR026992">
    <property type="entry name" value="DIOX_N"/>
</dbReference>
<evidence type="ECO:0000259" key="5">
    <source>
        <dbReference type="PROSITE" id="PS51471"/>
    </source>
</evidence>
<accession>A0A0D9XMD1</accession>
<evidence type="ECO:0000256" key="2">
    <source>
        <dbReference type="ARBA" id="ARBA00022723"/>
    </source>
</evidence>
<dbReference type="Gramene" id="LPERR10G14180.2">
    <property type="protein sequence ID" value="LPERR10G14180.2"/>
    <property type="gene ID" value="LPERR10G14180"/>
</dbReference>
<dbReference type="eggNOG" id="KOG0143">
    <property type="taxonomic scope" value="Eukaryota"/>
</dbReference>
<comment type="similarity">
    <text evidence="1">Belongs to the iron/ascorbate-dependent oxidoreductase family.</text>
</comment>
<dbReference type="InterPro" id="IPR044861">
    <property type="entry name" value="IPNS-like_FE2OG_OXY"/>
</dbReference>
<reference evidence="6" key="3">
    <citation type="submission" date="2015-04" db="UniProtKB">
        <authorList>
            <consortium name="EnsemblPlants"/>
        </authorList>
    </citation>
    <scope>IDENTIFICATION</scope>
</reference>
<dbReference type="STRING" id="77586.A0A0D9XMD1"/>
<keyword evidence="3" id="KW-0560">Oxidoreductase</keyword>
<dbReference type="GO" id="GO:0046872">
    <property type="term" value="F:metal ion binding"/>
    <property type="evidence" value="ECO:0007669"/>
    <property type="project" value="UniProtKB-KW"/>
</dbReference>
<name>A0A0D9XMD1_9ORYZ</name>
<proteinExistence type="inferred from homology"/>
<dbReference type="InterPro" id="IPR050295">
    <property type="entry name" value="Plant_2OG-oxidoreductases"/>
</dbReference>
<evidence type="ECO:0000256" key="4">
    <source>
        <dbReference type="ARBA" id="ARBA00023004"/>
    </source>
</evidence>
<feature type="domain" description="Fe2OG dioxygenase" evidence="5">
    <location>
        <begin position="1271"/>
        <end position="1371"/>
    </location>
</feature>
<reference evidence="7" key="2">
    <citation type="submission" date="2013-12" db="EMBL/GenBank/DDBJ databases">
        <authorList>
            <person name="Yu Y."/>
            <person name="Lee S."/>
            <person name="de Baynast K."/>
            <person name="Wissotski M."/>
            <person name="Liu L."/>
            <person name="Talag J."/>
            <person name="Goicoechea J."/>
            <person name="Angelova A."/>
            <person name="Jetty R."/>
            <person name="Kudrna D."/>
            <person name="Golser W."/>
            <person name="Rivera L."/>
            <person name="Zhang J."/>
            <person name="Wing R."/>
        </authorList>
    </citation>
    <scope>NUCLEOTIDE SEQUENCE</scope>
</reference>
<dbReference type="FunFam" id="2.60.120.330:FF:000001">
    <property type="entry name" value="Protein SRG1"/>
    <property type="match status" value="4"/>
</dbReference>
<dbReference type="PROSITE" id="PS51471">
    <property type="entry name" value="FE2OG_OXY"/>
    <property type="match status" value="6"/>
</dbReference>
<protein>
    <recommendedName>
        <fullName evidence="5">Fe2OG dioxygenase domain-containing protein</fullName>
    </recommendedName>
</protein>
<dbReference type="InterPro" id="IPR005123">
    <property type="entry name" value="Oxoglu/Fe-dep_dioxygenase_dom"/>
</dbReference>
<dbReference type="InterPro" id="IPR027443">
    <property type="entry name" value="IPNS-like_sf"/>
</dbReference>
<feature type="domain" description="Fe2OG dioxygenase" evidence="5">
    <location>
        <begin position="1604"/>
        <end position="1704"/>
    </location>
</feature>
<dbReference type="EnsemblPlants" id="LPERR10G14180.2">
    <property type="protein sequence ID" value="LPERR10G14180.2"/>
    <property type="gene ID" value="LPERR10G14180"/>
</dbReference>
<dbReference type="PANTHER" id="PTHR47991">
    <property type="entry name" value="OXOGLUTARATE/IRON-DEPENDENT DIOXYGENASE"/>
    <property type="match status" value="1"/>
</dbReference>
<dbReference type="Pfam" id="PF03171">
    <property type="entry name" value="2OG-FeII_Oxy"/>
    <property type="match status" value="6"/>
</dbReference>
<feature type="domain" description="Fe2OG dioxygenase" evidence="5">
    <location>
        <begin position="260"/>
        <end position="360"/>
    </location>
</feature>
<feature type="domain" description="Fe2OG dioxygenase" evidence="5">
    <location>
        <begin position="948"/>
        <end position="1048"/>
    </location>
</feature>
<evidence type="ECO:0000313" key="7">
    <source>
        <dbReference type="Proteomes" id="UP000032180"/>
    </source>
</evidence>
<sequence>MCKGCRPGFRKDGRWFPVQNNVGDVLEILTNGKLQVQDGERIRNKRTTTRRGCSKSLGIPINGRSKNLWVLAETYNGSNEKIPERYIRTDASSEEDISDCRSTMAIPIIDLKKLLDPQSSEEECANLGSACECWGFFQVINHGVSDEVIGNLKNDIIEFFRQPFDSKKAYSQQPNSLEGYGQAFVMSEEQKLDWGDMLYLQVHPSESRNLMFWPTHPASFRQSIDAYSSETTSLSLCLFEFMAKSVGAEPESLLGIFKDQHRGMRMNYYPPCPKSDKVIGLSPHTDAGGLTLLLQVNDTQGLQIKKDGKWLNVNALNGAIIVNIGDMLEILSNGKFRSVEHRAVIHPNKERISAALFHSPGENLMISPLPEFVKDGKLRYRSVSHRDWLTQYFTSQLDGRNRLESLKLEQEIMAEARTIGSLPVPNVQELAGTCNGPDKQIPERYIRPEASSEEVIINNNHGNMSIPIIDLAKLLSPQSSEEECVKLRSACQYWGFFQVINHGVSDEVIENLRKNLVEFFSQPLDAKKKYSQMPNNLEGYGQGFVVSDNQKLDWADMLYLQVQPSDSRDLRFWPTYPASFRHSIEAYSSETENIALCLLQFMAKAVMGISPHTDVAGLILLLQVNDVQVLQIKRDGKWFSVDAPNSAIIVNIGDTLEILSNGKFRSVAHRTVINPNKERISASLFHCPCEDMVISPLPEFVKDGKVKYRSISFHDLMTQFFTQQLDGRNKLEILKNLGIAMAGARTVGSLPVPNVQELARTCNGPDEHIPERYIIRTDDSSDEVICNYQGDMAIPIIDLNKLLSPQSSDEECVKLRSACQYWGFFQLINHGVPDEVIANFKRDVVDFFSQPLDAKEEYKQLPNSIEGYGHAFVFSDDQKLDWADQLYVQVHPRDSRDLRFWPTSPASFRQSIDAYSSETNSLALCLFEFMAKAVGAKPELLVGIFEDQLRGIRMAYYPPCRQADKVMGISPHTDVVGLTLLLQINDVQGLQIKRDGKWFSVDAPNNAIIANIGDTLEILSNGKFRSVEHRAVIHPNKERISASLFHYPCENMMISPLPEFVKDDKVKYKSISYHDFMKQFFTQQLDGRNRGNHNKQCASSNLEKIKIIMSLPVPNVQELAWTCNRLDRQIPERYVRPEAGTGEVVSGCDINAAIPVIDLARLLDPRSSQEECAKLGSACQHWGFFQLINHGVPDEVINNMREDLIEFFRLPLEAKEAYAKPIDKLEGYGQHFVVSEKQKLDWGDLLYLRLRPTESRDMSLWPAHPPSFRGPPQTLRANYYPQCRQAGKVLGLSPHCDSGGLTLLLQMNNVQGLQIRKGGKWLAVDALDDAFIVNVGDTLEILSNGRYKSIEHGATVHPEKERISAALFHHVSPNSIVGPLPELVKDGGKPLYKMVHEDFMKRFVSAKLDGRANELAQTCNRPYQEIPERYIRPEVGTDEIISGHDINSAIPVIDLAKLLDPQSSQEECAKLGSACQHWGFFQLINHGVPDEVINDVREDLTEFFRLPLETKQAYAKPTDKFEGYGQHFVVSERQKLDWGDLLHLRLRPTESRDMSFWPAHPPSFRNSMERYSSETAKLARCLFEFLAMDMGVDPESLLEIFRGQPQTMRANYYPPCRQADKVLGLSPHCDATSLTLLLQVNDVQGLQIRKDGKWLAVNALDGAFIINIGDMLEVLSNGRYRSIEHRAMVNPEKERISAAVFHQACRKATIGPLPELVMNNGGKPLYKSMGYEDFMKRFFSAKLDGRANVEGLRIQNSRGLATDLTSRYLRGTSGQIEAGAGEVISGCDINAAIPIIDLAKLLDPQLSQDECAKRGSACQHWGFFQLINHSVPDKVINDMREDLTEFFRLPLETKQAYAKPTDKFEGYGQHFVVSEKQKLDWGDLLHLRLRPTESRDMSFWPAHPQSSRYSSETATVANCLLKFLAKDMGVDPESLLDIFGGQPQTLRANYYPPCRQAGKVLGLSPHCDSGGLTLLLQVNNVQGLQIRKDGNWLAVNALDDAIIVNVGDTLEILSNGRYKSIEHRAVVHPEKERISAAVFHHVSGNSTVGPLPELVKDGGKPVYKSMAHEDFMKRFFSDKLDGRANVDGLRI</sequence>
<evidence type="ECO:0000256" key="3">
    <source>
        <dbReference type="ARBA" id="ARBA00023002"/>
    </source>
</evidence>
<dbReference type="GO" id="GO:0016491">
    <property type="term" value="F:oxidoreductase activity"/>
    <property type="evidence" value="ECO:0007669"/>
    <property type="project" value="UniProtKB-KW"/>
</dbReference>
<evidence type="ECO:0000256" key="1">
    <source>
        <dbReference type="ARBA" id="ARBA00008056"/>
    </source>
</evidence>
<feature type="domain" description="Fe2OG dioxygenase" evidence="5">
    <location>
        <begin position="593"/>
        <end position="688"/>
    </location>
</feature>
<dbReference type="SUPFAM" id="SSF51197">
    <property type="entry name" value="Clavaminate synthase-like"/>
    <property type="match status" value="6"/>
</dbReference>
<organism evidence="6 7">
    <name type="scientific">Leersia perrieri</name>
    <dbReference type="NCBI Taxonomy" id="77586"/>
    <lineage>
        <taxon>Eukaryota</taxon>
        <taxon>Viridiplantae</taxon>
        <taxon>Streptophyta</taxon>
        <taxon>Embryophyta</taxon>
        <taxon>Tracheophyta</taxon>
        <taxon>Spermatophyta</taxon>
        <taxon>Magnoliopsida</taxon>
        <taxon>Liliopsida</taxon>
        <taxon>Poales</taxon>
        <taxon>Poaceae</taxon>
        <taxon>BOP clade</taxon>
        <taxon>Oryzoideae</taxon>
        <taxon>Oryzeae</taxon>
        <taxon>Oryzinae</taxon>
        <taxon>Leersia</taxon>
    </lineage>
</organism>
<reference evidence="6 7" key="1">
    <citation type="submission" date="2012-08" db="EMBL/GenBank/DDBJ databases">
        <title>Oryza genome evolution.</title>
        <authorList>
            <person name="Wing R.A."/>
        </authorList>
    </citation>
    <scope>NUCLEOTIDE SEQUENCE</scope>
</reference>